<sequence length="291" mass="33296">MAEANKRKNRVSSTSSIESRDSESASPADKKTRNCFSEDEEAEEANMSDSEHIKQILERLNKLDTLETLSTKTLAKLENLEAHVNDLDVKLETLEAKSRNQDKSIGELKASANFFNQKLEENKDLLSADTMEVIKNQQLKINKLNKELLYMVAYSRRENLIITGIPESREDTGVEDTVKVLVDFMANELSVSNAADIDFQRVHRLGKPKDKGPRAIIARFLKYPDKERILSLGKHLRDKDIHMFSDYLEEIQRSRKRQLKKLKDAKQAGKRVAFSKSKPDLLYIDGFLVPE</sequence>
<accession>A0AAU9XBP2</accession>
<reference evidence="2 3" key="1">
    <citation type="submission" date="2022-05" db="EMBL/GenBank/DDBJ databases">
        <authorList>
            <consortium name="Genoscope - CEA"/>
            <person name="William W."/>
        </authorList>
    </citation>
    <scope>NUCLEOTIDE SEQUENCE [LARGE SCALE GENOMIC DNA]</scope>
</reference>
<dbReference type="InterPro" id="IPR004244">
    <property type="entry name" value="Transposase_22"/>
</dbReference>
<keyword evidence="3" id="KW-1185">Reference proteome</keyword>
<gene>
    <name evidence="2" type="ORF">PMEA_00020308</name>
</gene>
<dbReference type="PANTHER" id="PTHR11505">
    <property type="entry name" value="L1 TRANSPOSABLE ELEMENT-RELATED"/>
    <property type="match status" value="1"/>
</dbReference>
<dbReference type="Proteomes" id="UP001159428">
    <property type="component" value="Unassembled WGS sequence"/>
</dbReference>
<dbReference type="Gene3D" id="3.30.70.1820">
    <property type="entry name" value="L1 transposable element, RRM domain"/>
    <property type="match status" value="1"/>
</dbReference>
<protein>
    <submittedName>
        <fullName evidence="2">Uncharacterized protein</fullName>
    </submittedName>
</protein>
<feature type="region of interest" description="Disordered" evidence="1">
    <location>
        <begin position="1"/>
        <end position="50"/>
    </location>
</feature>
<dbReference type="EMBL" id="CALNXJ010000037">
    <property type="protein sequence ID" value="CAH3142871.1"/>
    <property type="molecule type" value="Genomic_DNA"/>
</dbReference>
<proteinExistence type="predicted"/>
<feature type="compositionally biased region" description="Basic and acidic residues" evidence="1">
    <location>
        <begin position="18"/>
        <end position="32"/>
    </location>
</feature>
<dbReference type="AlphaFoldDB" id="A0AAU9XBP2"/>
<evidence type="ECO:0000313" key="2">
    <source>
        <dbReference type="EMBL" id="CAH3142871.1"/>
    </source>
</evidence>
<feature type="compositionally biased region" description="Acidic residues" evidence="1">
    <location>
        <begin position="37"/>
        <end position="46"/>
    </location>
</feature>
<evidence type="ECO:0000313" key="3">
    <source>
        <dbReference type="Proteomes" id="UP001159428"/>
    </source>
</evidence>
<evidence type="ECO:0000256" key="1">
    <source>
        <dbReference type="SAM" id="MobiDB-lite"/>
    </source>
</evidence>
<comment type="caution">
    <text evidence="2">The sequence shown here is derived from an EMBL/GenBank/DDBJ whole genome shotgun (WGS) entry which is preliminary data.</text>
</comment>
<name>A0AAU9XBP2_9CNID</name>
<organism evidence="2 3">
    <name type="scientific">Pocillopora meandrina</name>
    <dbReference type="NCBI Taxonomy" id="46732"/>
    <lineage>
        <taxon>Eukaryota</taxon>
        <taxon>Metazoa</taxon>
        <taxon>Cnidaria</taxon>
        <taxon>Anthozoa</taxon>
        <taxon>Hexacorallia</taxon>
        <taxon>Scleractinia</taxon>
        <taxon>Astrocoeniina</taxon>
        <taxon>Pocilloporidae</taxon>
        <taxon>Pocillopora</taxon>
    </lineage>
</organism>